<dbReference type="Proteomes" id="UP000594263">
    <property type="component" value="Unplaced"/>
</dbReference>
<organism evidence="1 2">
    <name type="scientific">Kalanchoe fedtschenkoi</name>
    <name type="common">Lavender scallops</name>
    <name type="synonym">South American air plant</name>
    <dbReference type="NCBI Taxonomy" id="63787"/>
    <lineage>
        <taxon>Eukaryota</taxon>
        <taxon>Viridiplantae</taxon>
        <taxon>Streptophyta</taxon>
        <taxon>Embryophyta</taxon>
        <taxon>Tracheophyta</taxon>
        <taxon>Spermatophyta</taxon>
        <taxon>Magnoliopsida</taxon>
        <taxon>eudicotyledons</taxon>
        <taxon>Gunneridae</taxon>
        <taxon>Pentapetalae</taxon>
        <taxon>Saxifragales</taxon>
        <taxon>Crassulaceae</taxon>
        <taxon>Kalanchoe</taxon>
    </lineage>
</organism>
<protein>
    <submittedName>
        <fullName evidence="1">Uncharacterized protein</fullName>
    </submittedName>
</protein>
<reference evidence="1" key="1">
    <citation type="submission" date="2021-01" db="UniProtKB">
        <authorList>
            <consortium name="EnsemblPlants"/>
        </authorList>
    </citation>
    <scope>IDENTIFICATION</scope>
</reference>
<accession>A0A7N0UJN8</accession>
<evidence type="ECO:0000313" key="2">
    <source>
        <dbReference type="Proteomes" id="UP000594263"/>
    </source>
</evidence>
<sequence length="150" mass="17137">MCRRPQFSHSRPMERIQLLSAASCGSEFQHCTVLSLLATLPFVSGATSRTAYLVLDMIHHFPTFTKVTFIKKQSIFSRSYAKVEYRASVNVTCETIWLTKLLESFHHQSISLAVLILTTKHIEIDCHLIQDEFWDNTITLHHISSSKAVN</sequence>
<dbReference type="AlphaFoldDB" id="A0A7N0UJN8"/>
<name>A0A7N0UJN8_KALFE</name>
<proteinExistence type="predicted"/>
<keyword evidence="2" id="KW-1185">Reference proteome</keyword>
<dbReference type="Gramene" id="Kaladp0071s0158.1.v1.1">
    <property type="protein sequence ID" value="Kaladp0071s0158.1.v1.1"/>
    <property type="gene ID" value="Kaladp0071s0158.v1.1"/>
</dbReference>
<evidence type="ECO:0000313" key="1">
    <source>
        <dbReference type="EnsemblPlants" id="Kaladp0071s0158.1.v1.1"/>
    </source>
</evidence>
<dbReference type="EnsemblPlants" id="Kaladp0071s0158.1.v1.1">
    <property type="protein sequence ID" value="Kaladp0071s0158.1.v1.1"/>
    <property type="gene ID" value="Kaladp0071s0158.v1.1"/>
</dbReference>